<keyword evidence="2" id="KW-1185">Reference proteome</keyword>
<dbReference type="STRING" id="888743.HMPREF9141_0843"/>
<dbReference type="HOGENOM" id="CLU_1711594_0_0_10"/>
<comment type="caution">
    <text evidence="1">The sequence shown here is derived from an EMBL/GenBank/DDBJ whole genome shotgun (WGS) entry which is preliminary data.</text>
</comment>
<organism evidence="1 2">
    <name type="scientific">Prevotella multiformis DSM 16608</name>
    <dbReference type="NCBI Taxonomy" id="888743"/>
    <lineage>
        <taxon>Bacteria</taxon>
        <taxon>Pseudomonadati</taxon>
        <taxon>Bacteroidota</taxon>
        <taxon>Bacteroidia</taxon>
        <taxon>Bacteroidales</taxon>
        <taxon>Prevotellaceae</taxon>
        <taxon>Prevotella</taxon>
    </lineage>
</organism>
<dbReference type="EMBL" id="AEWX01000013">
    <property type="protein sequence ID" value="EGC20596.1"/>
    <property type="molecule type" value="Genomic_DNA"/>
</dbReference>
<reference evidence="1 2" key="1">
    <citation type="submission" date="2011-01" db="EMBL/GenBank/DDBJ databases">
        <authorList>
            <person name="Muzny D."/>
            <person name="Qin X."/>
            <person name="Deng J."/>
            <person name="Jiang H."/>
            <person name="Liu Y."/>
            <person name="Qu J."/>
            <person name="Song X.-Z."/>
            <person name="Zhang L."/>
            <person name="Thornton R."/>
            <person name="Coyle M."/>
            <person name="Francisco L."/>
            <person name="Jackson L."/>
            <person name="Javaid M."/>
            <person name="Korchina V."/>
            <person name="Kovar C."/>
            <person name="Mata R."/>
            <person name="Mathew T."/>
            <person name="Ngo R."/>
            <person name="Nguyen L."/>
            <person name="Nguyen N."/>
            <person name="Okwuonu G."/>
            <person name="Ongeri F."/>
            <person name="Pham C."/>
            <person name="Simmons D."/>
            <person name="Wilczek-Boney K."/>
            <person name="Hale W."/>
            <person name="Jakkamsetti A."/>
            <person name="Pham P."/>
            <person name="Ruth R."/>
            <person name="San Lucas F."/>
            <person name="Warren J."/>
            <person name="Zhang J."/>
            <person name="Zhao Z."/>
            <person name="Zhou C."/>
            <person name="Zhu D."/>
            <person name="Lee S."/>
            <person name="Bess C."/>
            <person name="Blankenburg K."/>
            <person name="Forbes L."/>
            <person name="Fu Q."/>
            <person name="Gubbala S."/>
            <person name="Hirani K."/>
            <person name="Jayaseelan J.C."/>
            <person name="Lara F."/>
            <person name="Munidasa M."/>
            <person name="Palculict T."/>
            <person name="Patil S."/>
            <person name="Pu L.-L."/>
            <person name="Saada N."/>
            <person name="Tang L."/>
            <person name="Weissenberger G."/>
            <person name="Zhu Y."/>
            <person name="Hemphill L."/>
            <person name="Shang Y."/>
            <person name="Youmans B."/>
            <person name="Ayvaz T."/>
            <person name="Ross M."/>
            <person name="Santibanez J."/>
            <person name="Aqrawi P."/>
            <person name="Gross S."/>
            <person name="Joshi V."/>
            <person name="Fowler G."/>
            <person name="Nazareth L."/>
            <person name="Reid J."/>
            <person name="Worley K."/>
            <person name="Petrosino J."/>
            <person name="Highlander S."/>
            <person name="Gibbs R."/>
        </authorList>
    </citation>
    <scope>NUCLEOTIDE SEQUENCE [LARGE SCALE GENOMIC DNA]</scope>
    <source>
        <strain evidence="1 2">DSM 16608</strain>
    </source>
</reference>
<gene>
    <name evidence="1" type="ORF">HMPREF9141_0843</name>
</gene>
<sequence length="153" mass="17428">MRQAQSSGQAGSEQFRYGFRSFRCVSAAFFSKKHCRLCGRAEKGKRKMPHKWRTGIKQTMFTVPVWGHGFQSVFLHTGESLPHHPCHLEKFRKVKGLLMRKRLWDLNDMRDGKFLLGCPWDASVVRQDRSTPSVRQAAAFTAGEAFASLIGNV</sequence>
<dbReference type="AlphaFoldDB" id="F0F5H7"/>
<name>F0F5H7_9BACT</name>
<evidence type="ECO:0000313" key="2">
    <source>
        <dbReference type="Proteomes" id="UP000005697"/>
    </source>
</evidence>
<evidence type="ECO:0000313" key="1">
    <source>
        <dbReference type="EMBL" id="EGC20596.1"/>
    </source>
</evidence>
<dbReference type="Proteomes" id="UP000005697">
    <property type="component" value="Unassembled WGS sequence"/>
</dbReference>
<accession>F0F5H7</accession>
<protein>
    <submittedName>
        <fullName evidence="1">Uncharacterized protein</fullName>
    </submittedName>
</protein>
<proteinExistence type="predicted"/>